<evidence type="ECO:0000259" key="2">
    <source>
        <dbReference type="PROSITE" id="PS50113"/>
    </source>
</evidence>
<dbReference type="SUPFAM" id="SSF55785">
    <property type="entry name" value="PYP-like sensor domain (PAS domain)"/>
    <property type="match status" value="2"/>
</dbReference>
<dbReference type="FunFam" id="3.30.70.270:FF:000001">
    <property type="entry name" value="Diguanylate cyclase domain protein"/>
    <property type="match status" value="1"/>
</dbReference>
<dbReference type="InterPro" id="IPR000014">
    <property type="entry name" value="PAS"/>
</dbReference>
<dbReference type="EMBL" id="FNBJ01000059">
    <property type="protein sequence ID" value="SDG19480.1"/>
    <property type="molecule type" value="Genomic_DNA"/>
</dbReference>
<dbReference type="NCBIfam" id="TIGR00229">
    <property type="entry name" value="sensory_box"/>
    <property type="match status" value="2"/>
</dbReference>
<dbReference type="RefSeq" id="WP_143008824.1">
    <property type="nucleotide sequence ID" value="NZ_FNBJ01000059.1"/>
</dbReference>
<feature type="domain" description="PAC" evidence="2">
    <location>
        <begin position="366"/>
        <end position="419"/>
    </location>
</feature>
<dbReference type="InterPro" id="IPR052155">
    <property type="entry name" value="Biofilm_reg_signaling"/>
</dbReference>
<dbReference type="CDD" id="cd01949">
    <property type="entry name" value="GGDEF"/>
    <property type="match status" value="1"/>
</dbReference>
<feature type="domain" description="PAS" evidence="1">
    <location>
        <begin position="295"/>
        <end position="350"/>
    </location>
</feature>
<dbReference type="SMART" id="SM00091">
    <property type="entry name" value="PAS"/>
    <property type="match status" value="2"/>
</dbReference>
<dbReference type="Pfam" id="PF00990">
    <property type="entry name" value="GGDEF"/>
    <property type="match status" value="1"/>
</dbReference>
<protein>
    <submittedName>
        <fullName evidence="5">PAS domain S-box-containing protein/diguanylate cyclase (GGDEF) domain-containing protein</fullName>
    </submittedName>
</protein>
<dbReference type="Gene3D" id="3.30.450.20">
    <property type="entry name" value="PAS domain"/>
    <property type="match status" value="2"/>
</dbReference>
<dbReference type="Gene3D" id="3.30.450.40">
    <property type="match status" value="1"/>
</dbReference>
<dbReference type="SMART" id="SM00267">
    <property type="entry name" value="GGDEF"/>
    <property type="match status" value="1"/>
</dbReference>
<name>A0A1I0D3W5_9FIRM</name>
<dbReference type="Proteomes" id="UP000198612">
    <property type="component" value="Unassembled WGS sequence"/>
</dbReference>
<evidence type="ECO:0000313" key="4">
    <source>
        <dbReference type="EMBL" id="SDG19480.1"/>
    </source>
</evidence>
<dbReference type="Pfam" id="PF13426">
    <property type="entry name" value="PAS_9"/>
    <property type="match status" value="2"/>
</dbReference>
<reference evidence="6 7" key="1">
    <citation type="submission" date="2016-10" db="EMBL/GenBank/DDBJ databases">
        <authorList>
            <person name="Varghese N."/>
            <person name="Submissions S."/>
        </authorList>
    </citation>
    <scope>NUCLEOTIDE SEQUENCE [LARGE SCALE GENOMIC DNA]</scope>
    <source>
        <strain evidence="4 7">WG2</strain>
        <strain evidence="5 6">WG5</strain>
    </source>
</reference>
<evidence type="ECO:0000259" key="1">
    <source>
        <dbReference type="PROSITE" id="PS50112"/>
    </source>
</evidence>
<dbReference type="PROSITE" id="PS50112">
    <property type="entry name" value="PAS"/>
    <property type="match status" value="1"/>
</dbReference>
<dbReference type="InterPro" id="IPR035965">
    <property type="entry name" value="PAS-like_dom_sf"/>
</dbReference>
<feature type="domain" description="GGDEF" evidence="3">
    <location>
        <begin position="448"/>
        <end position="578"/>
    </location>
</feature>
<dbReference type="SUPFAM" id="SSF55073">
    <property type="entry name" value="Nucleotide cyclase"/>
    <property type="match status" value="1"/>
</dbReference>
<evidence type="ECO:0000313" key="5">
    <source>
        <dbReference type="EMBL" id="SET26817.1"/>
    </source>
</evidence>
<dbReference type="Gene3D" id="3.30.70.270">
    <property type="match status" value="1"/>
</dbReference>
<dbReference type="InterPro" id="IPR000700">
    <property type="entry name" value="PAS-assoc_C"/>
</dbReference>
<sequence length="578" mass="66978">MKEITIEDKAEKKGTEKIIKELHQIALDFKELETEKEILEITLKAAENLLNFNLCNILFVKEEKFVSAASSSEFEEEKRSISDTSIAAKTYNEKRSFIIDDLQNHPEALSVKSIYKSALSIPIGRYGVFQAAAPDKNFFTENDLELAEILISHFTAALDRVYAQDKITEQKKYLSTVLKAIPEIIILLDKEGNYLNILTSDSDDLVDAKDKLIGKNVKNILPKNIADKYLKYCKMVYQEEKQKSFDYRLNIKGQEKYFDVIFSPVTSKEKKDKIIVSTIRNITELKINENQLKKQKIYFEQLFNNSTEAIVLLDNDFRVLKINKKFELLFGFKESELLNKNLDDFLLPDDFIKKGREYTKKVKNDEKVEAESIRKTKSGGKINVYLQGFPIKLVDGQIGIYALYKDITERKKKEKQIQYLSFHDEMTGLYNRRYFENELNRLNSSRKYPITIVIGDLDELKMVNDTYGHKKGDEYIINAADILKSTARAEDVVSRIGGDEFAVILPTTNQKEAESFCLRIQKNIEKFNQDKDLIKPLSISLGFEVMKEDGHQSLSKVFNKADQKMYINKRRKYNKTSY</sequence>
<dbReference type="CDD" id="cd00130">
    <property type="entry name" value="PAS"/>
    <property type="match status" value="2"/>
</dbReference>
<dbReference type="PROSITE" id="PS50887">
    <property type="entry name" value="GGDEF"/>
    <property type="match status" value="1"/>
</dbReference>
<evidence type="ECO:0000259" key="3">
    <source>
        <dbReference type="PROSITE" id="PS50887"/>
    </source>
</evidence>
<evidence type="ECO:0000313" key="6">
    <source>
        <dbReference type="Proteomes" id="UP000198612"/>
    </source>
</evidence>
<gene>
    <name evidence="4" type="ORF">SAMN04488598_1596</name>
    <name evidence="5" type="ORF">SAMN04515652_1576</name>
</gene>
<proteinExistence type="predicted"/>
<dbReference type="SUPFAM" id="SSF55781">
    <property type="entry name" value="GAF domain-like"/>
    <property type="match status" value="1"/>
</dbReference>
<dbReference type="AlphaFoldDB" id="A0A1I0D3W5"/>
<dbReference type="Pfam" id="PF13185">
    <property type="entry name" value="GAF_2"/>
    <property type="match status" value="1"/>
</dbReference>
<organism evidence="5 6">
    <name type="scientific">Halanaerobium congolense</name>
    <dbReference type="NCBI Taxonomy" id="54121"/>
    <lineage>
        <taxon>Bacteria</taxon>
        <taxon>Bacillati</taxon>
        <taxon>Bacillota</taxon>
        <taxon>Clostridia</taxon>
        <taxon>Halanaerobiales</taxon>
        <taxon>Halanaerobiaceae</taxon>
        <taxon>Halanaerobium</taxon>
    </lineage>
</organism>
<accession>A0A1I0D3W5</accession>
<dbReference type="InterPro" id="IPR029016">
    <property type="entry name" value="GAF-like_dom_sf"/>
</dbReference>
<dbReference type="EMBL" id="FOHG01000057">
    <property type="protein sequence ID" value="SET26817.1"/>
    <property type="molecule type" value="Genomic_DNA"/>
</dbReference>
<keyword evidence="7" id="KW-1185">Reference proteome</keyword>
<dbReference type="InterPro" id="IPR043128">
    <property type="entry name" value="Rev_trsase/Diguanyl_cyclase"/>
</dbReference>
<evidence type="ECO:0000313" key="7">
    <source>
        <dbReference type="Proteomes" id="UP000199519"/>
    </source>
</evidence>
<dbReference type="InterPro" id="IPR029787">
    <property type="entry name" value="Nucleotide_cyclase"/>
</dbReference>
<dbReference type="Proteomes" id="UP000199519">
    <property type="component" value="Unassembled WGS sequence"/>
</dbReference>
<dbReference type="InterPro" id="IPR000160">
    <property type="entry name" value="GGDEF_dom"/>
</dbReference>
<dbReference type="PANTHER" id="PTHR44757:SF2">
    <property type="entry name" value="BIOFILM ARCHITECTURE MAINTENANCE PROTEIN MBAA"/>
    <property type="match status" value="1"/>
</dbReference>
<dbReference type="InterPro" id="IPR003018">
    <property type="entry name" value="GAF"/>
</dbReference>
<dbReference type="PROSITE" id="PS50113">
    <property type="entry name" value="PAC"/>
    <property type="match status" value="1"/>
</dbReference>
<dbReference type="PANTHER" id="PTHR44757">
    <property type="entry name" value="DIGUANYLATE CYCLASE DGCP"/>
    <property type="match status" value="1"/>
</dbReference>
<dbReference type="NCBIfam" id="TIGR00254">
    <property type="entry name" value="GGDEF"/>
    <property type="match status" value="1"/>
</dbReference>